<proteinExistence type="predicted"/>
<keyword evidence="2" id="KW-1185">Reference proteome</keyword>
<sequence length="256" mass="28983">MSLSTPRAGRPDSDEDVKIYDKFPAAEQLAVFQEHAINGLRKGYNPTTTTHVSGLDELRDNVKKSDEIFGDGTDYPVFSFAPYTAVYDKNDSNYYAETPTGLNAEWDHSGKKAPRGDDGQAQSYNDMIQAELKAILERRRLWNVFFTALLFWTKQVGNMKLRRIKDSKAKWRVFFEKSKHHKEFESEAEIGQKCATEANTAFGLTQDFEIDFDMGSSQDVAAPPMQANINHNAPELASAVKSKMRGRVYPDEKMGY</sequence>
<evidence type="ECO:0000313" key="1">
    <source>
        <dbReference type="EMBL" id="PVH97382.1"/>
    </source>
</evidence>
<reference evidence="1 2" key="1">
    <citation type="journal article" date="2018" name="Sci. Rep.">
        <title>Comparative genomics provides insights into the lifestyle and reveals functional heterogeneity of dark septate endophytic fungi.</title>
        <authorList>
            <person name="Knapp D.G."/>
            <person name="Nemeth J.B."/>
            <person name="Barry K."/>
            <person name="Hainaut M."/>
            <person name="Henrissat B."/>
            <person name="Johnson J."/>
            <person name="Kuo A."/>
            <person name="Lim J.H.P."/>
            <person name="Lipzen A."/>
            <person name="Nolan M."/>
            <person name="Ohm R.A."/>
            <person name="Tamas L."/>
            <person name="Grigoriev I.V."/>
            <person name="Spatafora J.W."/>
            <person name="Nagy L.G."/>
            <person name="Kovacs G.M."/>
        </authorList>
    </citation>
    <scope>NUCLEOTIDE SEQUENCE [LARGE SCALE GENOMIC DNA]</scope>
    <source>
        <strain evidence="1 2">DSE2036</strain>
    </source>
</reference>
<dbReference type="EMBL" id="KZ805437">
    <property type="protein sequence ID" value="PVH97382.1"/>
    <property type="molecule type" value="Genomic_DNA"/>
</dbReference>
<dbReference type="Proteomes" id="UP000244855">
    <property type="component" value="Unassembled WGS sequence"/>
</dbReference>
<name>A0A2V1DGW4_9PLEO</name>
<evidence type="ECO:0000313" key="2">
    <source>
        <dbReference type="Proteomes" id="UP000244855"/>
    </source>
</evidence>
<dbReference type="OrthoDB" id="3886018at2759"/>
<organism evidence="1 2">
    <name type="scientific">Periconia macrospinosa</name>
    <dbReference type="NCBI Taxonomy" id="97972"/>
    <lineage>
        <taxon>Eukaryota</taxon>
        <taxon>Fungi</taxon>
        <taxon>Dikarya</taxon>
        <taxon>Ascomycota</taxon>
        <taxon>Pezizomycotina</taxon>
        <taxon>Dothideomycetes</taxon>
        <taxon>Pleosporomycetidae</taxon>
        <taxon>Pleosporales</taxon>
        <taxon>Massarineae</taxon>
        <taxon>Periconiaceae</taxon>
        <taxon>Periconia</taxon>
    </lineage>
</organism>
<dbReference type="STRING" id="97972.A0A2V1DGW4"/>
<dbReference type="AlphaFoldDB" id="A0A2V1DGW4"/>
<protein>
    <submittedName>
        <fullName evidence="1">Uncharacterized protein</fullName>
    </submittedName>
</protein>
<gene>
    <name evidence="1" type="ORF">DM02DRAFT_631176</name>
</gene>
<accession>A0A2V1DGW4</accession>